<protein>
    <submittedName>
        <fullName evidence="2">Uncharacterized protein</fullName>
    </submittedName>
</protein>
<feature type="region of interest" description="Disordered" evidence="1">
    <location>
        <begin position="381"/>
        <end position="405"/>
    </location>
</feature>
<evidence type="ECO:0000256" key="1">
    <source>
        <dbReference type="SAM" id="MobiDB-lite"/>
    </source>
</evidence>
<feature type="compositionally biased region" description="Polar residues" evidence="1">
    <location>
        <begin position="255"/>
        <end position="268"/>
    </location>
</feature>
<proteinExistence type="predicted"/>
<evidence type="ECO:0000313" key="2">
    <source>
        <dbReference type="EMBL" id="AAM74363.1"/>
    </source>
</evidence>
<name>Q8LME0_ORYSJ</name>
<gene>
    <name evidence="2" type="primary">OJ1325D05.30</name>
</gene>
<dbReference type="Proteomes" id="UP000000763">
    <property type="component" value="Chromosome 10"/>
</dbReference>
<accession>Q8LME0</accession>
<feature type="region of interest" description="Disordered" evidence="1">
    <location>
        <begin position="317"/>
        <end position="339"/>
    </location>
</feature>
<organism evidence="2 3">
    <name type="scientific">Oryza sativa subsp. japonica</name>
    <name type="common">Rice</name>
    <dbReference type="NCBI Taxonomy" id="39947"/>
    <lineage>
        <taxon>Eukaryota</taxon>
        <taxon>Viridiplantae</taxon>
        <taxon>Streptophyta</taxon>
        <taxon>Embryophyta</taxon>
        <taxon>Tracheophyta</taxon>
        <taxon>Spermatophyta</taxon>
        <taxon>Magnoliopsida</taxon>
        <taxon>Liliopsida</taxon>
        <taxon>Poales</taxon>
        <taxon>Poaceae</taxon>
        <taxon>BOP clade</taxon>
        <taxon>Oryzoideae</taxon>
        <taxon>Oryzeae</taxon>
        <taxon>Oryzinae</taxon>
        <taxon>Oryza</taxon>
        <taxon>Oryza sativa</taxon>
    </lineage>
</organism>
<reference evidence="3" key="2">
    <citation type="journal article" date="2008" name="Nucleic Acids Res.">
        <title>The rice annotation project database (RAP-DB): 2008 update.</title>
        <authorList>
            <consortium name="The rice annotation project (RAP)"/>
        </authorList>
    </citation>
    <scope>GENOME REANNOTATION</scope>
    <source>
        <strain evidence="3">cv. Nipponbare</strain>
    </source>
</reference>
<evidence type="ECO:0000313" key="3">
    <source>
        <dbReference type="Proteomes" id="UP000000763"/>
    </source>
</evidence>
<feature type="compositionally biased region" description="Basic residues" evidence="1">
    <location>
        <begin position="200"/>
        <end position="209"/>
    </location>
</feature>
<feature type="region of interest" description="Disordered" evidence="1">
    <location>
        <begin position="119"/>
        <end position="142"/>
    </location>
</feature>
<dbReference type="AlphaFoldDB" id="Q8LME0"/>
<feature type="compositionally biased region" description="Low complexity" evidence="1">
    <location>
        <begin position="322"/>
        <end position="335"/>
    </location>
</feature>
<dbReference type="EMBL" id="AC115686">
    <property type="protein sequence ID" value="AAM74363.1"/>
    <property type="molecule type" value="Genomic_DNA"/>
</dbReference>
<feature type="compositionally biased region" description="Basic residues" evidence="1">
    <location>
        <begin position="236"/>
        <end position="253"/>
    </location>
</feature>
<reference evidence="3" key="1">
    <citation type="journal article" date="2005" name="Nature">
        <title>The map-based sequence of the rice genome.</title>
        <authorList>
            <consortium name="International rice genome sequencing project (IRGSP)"/>
            <person name="Matsumoto T."/>
            <person name="Wu J."/>
            <person name="Kanamori H."/>
            <person name="Katayose Y."/>
            <person name="Fujisawa M."/>
            <person name="Namiki N."/>
            <person name="Mizuno H."/>
            <person name="Yamamoto K."/>
            <person name="Antonio B.A."/>
            <person name="Baba T."/>
            <person name="Sakata K."/>
            <person name="Nagamura Y."/>
            <person name="Aoki H."/>
            <person name="Arikawa K."/>
            <person name="Arita K."/>
            <person name="Bito T."/>
            <person name="Chiden Y."/>
            <person name="Fujitsuka N."/>
            <person name="Fukunaka R."/>
            <person name="Hamada M."/>
            <person name="Harada C."/>
            <person name="Hayashi A."/>
            <person name="Hijishita S."/>
            <person name="Honda M."/>
            <person name="Hosokawa S."/>
            <person name="Ichikawa Y."/>
            <person name="Idonuma A."/>
            <person name="Iijima M."/>
            <person name="Ikeda M."/>
            <person name="Ikeno M."/>
            <person name="Ito K."/>
            <person name="Ito S."/>
            <person name="Ito T."/>
            <person name="Ito Y."/>
            <person name="Ito Y."/>
            <person name="Iwabuchi A."/>
            <person name="Kamiya K."/>
            <person name="Karasawa W."/>
            <person name="Kurita K."/>
            <person name="Katagiri S."/>
            <person name="Kikuta A."/>
            <person name="Kobayashi H."/>
            <person name="Kobayashi N."/>
            <person name="Machita K."/>
            <person name="Maehara T."/>
            <person name="Masukawa M."/>
            <person name="Mizubayashi T."/>
            <person name="Mukai Y."/>
            <person name="Nagasaki H."/>
            <person name="Nagata Y."/>
            <person name="Naito S."/>
            <person name="Nakashima M."/>
            <person name="Nakama Y."/>
            <person name="Nakamichi Y."/>
            <person name="Nakamura M."/>
            <person name="Meguro A."/>
            <person name="Negishi M."/>
            <person name="Ohta I."/>
            <person name="Ohta T."/>
            <person name="Okamoto M."/>
            <person name="Ono N."/>
            <person name="Saji S."/>
            <person name="Sakaguchi M."/>
            <person name="Sakai K."/>
            <person name="Shibata M."/>
            <person name="Shimokawa T."/>
            <person name="Song J."/>
            <person name="Takazaki Y."/>
            <person name="Terasawa K."/>
            <person name="Tsugane M."/>
            <person name="Tsuji K."/>
            <person name="Ueda S."/>
            <person name="Waki K."/>
            <person name="Yamagata H."/>
            <person name="Yamamoto M."/>
            <person name="Yamamoto S."/>
            <person name="Yamane H."/>
            <person name="Yoshiki S."/>
            <person name="Yoshihara R."/>
            <person name="Yukawa K."/>
            <person name="Zhong H."/>
            <person name="Yano M."/>
            <person name="Yuan Q."/>
            <person name="Ouyang S."/>
            <person name="Liu J."/>
            <person name="Jones K.M."/>
            <person name="Gansberger K."/>
            <person name="Moffat K."/>
            <person name="Hill J."/>
            <person name="Bera J."/>
            <person name="Fadrosh D."/>
            <person name="Jin S."/>
            <person name="Johri S."/>
            <person name="Kim M."/>
            <person name="Overton L."/>
            <person name="Reardon M."/>
            <person name="Tsitrin T."/>
            <person name="Vuong H."/>
            <person name="Weaver B."/>
            <person name="Ciecko A."/>
            <person name="Tallon L."/>
            <person name="Jackson J."/>
            <person name="Pai G."/>
            <person name="Aken S.V."/>
            <person name="Utterback T."/>
            <person name="Reidmuller S."/>
            <person name="Feldblyum T."/>
            <person name="Hsiao J."/>
            <person name="Zismann V."/>
            <person name="Iobst S."/>
            <person name="de Vazeille A.R."/>
            <person name="Buell C.R."/>
            <person name="Ying K."/>
            <person name="Li Y."/>
            <person name="Lu T."/>
            <person name="Huang Y."/>
            <person name="Zhao Q."/>
            <person name="Feng Q."/>
            <person name="Zhang L."/>
            <person name="Zhu J."/>
            <person name="Weng Q."/>
            <person name="Mu J."/>
            <person name="Lu Y."/>
            <person name="Fan D."/>
            <person name="Liu Y."/>
            <person name="Guan J."/>
            <person name="Zhang Y."/>
            <person name="Yu S."/>
            <person name="Liu X."/>
            <person name="Zhang Y."/>
            <person name="Hong G."/>
            <person name="Han B."/>
            <person name="Choisne N."/>
            <person name="Demange N."/>
            <person name="Orjeda G."/>
            <person name="Samain S."/>
            <person name="Cattolico L."/>
            <person name="Pelletier E."/>
            <person name="Couloux A."/>
            <person name="Segurens B."/>
            <person name="Wincker P."/>
            <person name="D'Hont A."/>
            <person name="Scarpelli C."/>
            <person name="Weissenbach J."/>
            <person name="Salanoubat M."/>
            <person name="Quetier F."/>
            <person name="Yu Y."/>
            <person name="Kim H.R."/>
            <person name="Rambo T."/>
            <person name="Currie J."/>
            <person name="Collura K."/>
            <person name="Luo M."/>
            <person name="Yang T."/>
            <person name="Ammiraju J.S.S."/>
            <person name="Engler F."/>
            <person name="Soderlund C."/>
            <person name="Wing R.A."/>
            <person name="Palmer L.E."/>
            <person name="de la Bastide M."/>
            <person name="Spiegel L."/>
            <person name="Nascimento L."/>
            <person name="Zutavern T."/>
            <person name="O'Shaughnessy A."/>
            <person name="Dike S."/>
            <person name="Dedhia N."/>
            <person name="Preston R."/>
            <person name="Balija V."/>
            <person name="McCombie W.R."/>
            <person name="Chow T."/>
            <person name="Chen H."/>
            <person name="Chung M."/>
            <person name="Chen C."/>
            <person name="Shaw J."/>
            <person name="Wu H."/>
            <person name="Hsiao K."/>
            <person name="Chao Y."/>
            <person name="Chu M."/>
            <person name="Cheng C."/>
            <person name="Hour A."/>
            <person name="Lee P."/>
            <person name="Lin S."/>
            <person name="Lin Y."/>
            <person name="Liou J."/>
            <person name="Liu S."/>
            <person name="Hsing Y."/>
            <person name="Raghuvanshi S."/>
            <person name="Mohanty A."/>
            <person name="Bharti A.K."/>
            <person name="Gaur A."/>
            <person name="Gupta V."/>
            <person name="Kumar D."/>
            <person name="Ravi V."/>
            <person name="Vij S."/>
            <person name="Kapur A."/>
            <person name="Khurana P."/>
            <person name="Khurana P."/>
            <person name="Khurana J.P."/>
            <person name="Tyagi A.K."/>
            <person name="Gaikwad K."/>
            <person name="Singh A."/>
            <person name="Dalal V."/>
            <person name="Srivastava S."/>
            <person name="Dixit A."/>
            <person name="Pal A.K."/>
            <person name="Ghazi I.A."/>
            <person name="Yadav M."/>
            <person name="Pandit A."/>
            <person name="Bhargava A."/>
            <person name="Sureshbabu K."/>
            <person name="Batra K."/>
            <person name="Sharma T.R."/>
            <person name="Mohapatra T."/>
            <person name="Singh N.K."/>
            <person name="Messing J."/>
            <person name="Nelson A.B."/>
            <person name="Fuks G."/>
            <person name="Kavchok S."/>
            <person name="Keizer G."/>
            <person name="Linton E."/>
            <person name="Llaca V."/>
            <person name="Song R."/>
            <person name="Tanyolac B."/>
            <person name="Young S."/>
            <person name="Ho-Il K."/>
            <person name="Hahn J.H."/>
            <person name="Sangsakoo G."/>
            <person name="Vanavichit A."/>
            <person name="de Mattos Luiz.A.T."/>
            <person name="Zimmer P.D."/>
            <person name="Malone G."/>
            <person name="Dellagostin O."/>
            <person name="de Oliveira A.C."/>
            <person name="Bevan M."/>
            <person name="Bancroft I."/>
            <person name="Minx P."/>
            <person name="Cordum H."/>
            <person name="Wilson R."/>
            <person name="Cheng Z."/>
            <person name="Jin W."/>
            <person name="Jiang J."/>
            <person name="Leong S.A."/>
            <person name="Iwama H."/>
            <person name="Gojobori T."/>
            <person name="Itoh T."/>
            <person name="Niimura Y."/>
            <person name="Fujii Y."/>
            <person name="Habara T."/>
            <person name="Sakai H."/>
            <person name="Sato Y."/>
            <person name="Wilson G."/>
            <person name="Kumar K."/>
            <person name="McCouch S."/>
            <person name="Juretic N."/>
            <person name="Hoen D."/>
            <person name="Wright S."/>
            <person name="Bruskiewich R."/>
            <person name="Bureau T."/>
            <person name="Miyao A."/>
            <person name="Hirochika H."/>
            <person name="Nishikawa T."/>
            <person name="Kadowaki K."/>
            <person name="Sugiura M."/>
            <person name="Burr B."/>
            <person name="Sasaki T."/>
        </authorList>
    </citation>
    <scope>NUCLEOTIDE SEQUENCE [LARGE SCALE GENOMIC DNA]</scope>
    <source>
        <strain evidence="3">cv. Nipponbare</strain>
    </source>
</reference>
<feature type="region of interest" description="Disordered" evidence="1">
    <location>
        <begin position="200"/>
        <end position="291"/>
    </location>
</feature>
<feature type="compositionally biased region" description="Basic and acidic residues" evidence="1">
    <location>
        <begin position="125"/>
        <end position="136"/>
    </location>
</feature>
<sequence length="405" mass="43294">MRPPPTSPRHCGLRRRASAWCEARTAEDVAAATSPAWGATVEDAAASDVVVGLPPGAPALPSAIHGAAVNAHLRLHPRGRPGSKETRWDAKNLLTWLWLAVECGRIIFYVVSHDPPKVSPMKPGETGHDTKEDHHTSQVSCDSTTYQISDDSYHVSGDTREVSCDSYQVSCNFYDVSGVILVRYHIHMIPTRYQKLGIKVLRHRRRRPRPPPSTLHTEPEPRHRQLHPLPSTVHIGARRQRPRPLSGARHRRPCPSSTPQPVSASSTPELVAGAAATTTQDPPPSTPHAGARRWRRLCHHAGLSAVHVTMLHAGACRRPRPSRWSSSPAAASSTPELGGGGCVRATGVSLVCAAPMVAYALVSEGGGLGAIPLGQYPNGIPVDHGSSEPGGSRPAASAPCRHGNG</sequence>